<organism evidence="1 2">
    <name type="scientific">Glarea lozoyensis (strain ATCC 74030 / MF5533)</name>
    <dbReference type="NCBI Taxonomy" id="1104152"/>
    <lineage>
        <taxon>Eukaryota</taxon>
        <taxon>Fungi</taxon>
        <taxon>Dikarya</taxon>
        <taxon>Ascomycota</taxon>
        <taxon>Pezizomycotina</taxon>
        <taxon>Leotiomycetes</taxon>
        <taxon>Helotiales</taxon>
        <taxon>Helotiaceae</taxon>
        <taxon>Glarea</taxon>
    </lineage>
</organism>
<proteinExistence type="predicted"/>
<keyword evidence="2" id="KW-1185">Reference proteome</keyword>
<gene>
    <name evidence="1" type="ORF">M7I_0871</name>
</gene>
<name>H0EEJ3_GLAL7</name>
<protein>
    <submittedName>
        <fullName evidence="1">Uncharacterized protein</fullName>
    </submittedName>
</protein>
<evidence type="ECO:0000313" key="1">
    <source>
        <dbReference type="EMBL" id="EHL02906.1"/>
    </source>
</evidence>
<sequence>MTWDVRCLKTPYLSIQHTSQSNWKATILEAMPIWTIGLETLLGSPRKIFRRSIYSGNGPISVIRGLGYTMIARLPIRTRVRIWRGFDAWGMCSGTSWPCSRGSGVKIMEDFPRPQLEDQDVGMIEKLKYLKASGDEQEFSNSEIVS</sequence>
<dbReference type="Proteomes" id="UP000005446">
    <property type="component" value="Unassembled WGS sequence"/>
</dbReference>
<reference evidence="1 2" key="1">
    <citation type="journal article" date="2012" name="Eukaryot. Cell">
        <title>Genome sequence of the fungus Glarea lozoyensis: the first genome sequence of a species from the Helotiaceae family.</title>
        <authorList>
            <person name="Youssar L."/>
            <person name="Gruening B.A."/>
            <person name="Erxleben A."/>
            <person name="Guenther S."/>
            <person name="Huettel W."/>
        </authorList>
    </citation>
    <scope>NUCLEOTIDE SEQUENCE [LARGE SCALE GENOMIC DNA]</scope>
    <source>
        <strain evidence="2">ATCC 74030 / MF5533</strain>
    </source>
</reference>
<comment type="caution">
    <text evidence="1">The sequence shown here is derived from an EMBL/GenBank/DDBJ whole genome shotgun (WGS) entry which is preliminary data.</text>
</comment>
<evidence type="ECO:0000313" key="2">
    <source>
        <dbReference type="Proteomes" id="UP000005446"/>
    </source>
</evidence>
<dbReference type="HOGENOM" id="CLU_1777633_0_0_1"/>
<dbReference type="AlphaFoldDB" id="H0EEJ3"/>
<dbReference type="InParanoid" id="H0EEJ3"/>
<accession>H0EEJ3</accession>
<dbReference type="EMBL" id="AGUE01000016">
    <property type="protein sequence ID" value="EHL02906.1"/>
    <property type="molecule type" value="Genomic_DNA"/>
</dbReference>